<protein>
    <submittedName>
        <fullName evidence="2">Uncharacterized protein</fullName>
    </submittedName>
</protein>
<feature type="region of interest" description="Disordered" evidence="1">
    <location>
        <begin position="1"/>
        <end position="27"/>
    </location>
</feature>
<keyword evidence="3" id="KW-1185">Reference proteome</keyword>
<dbReference type="Proteomes" id="UP000215914">
    <property type="component" value="Chromosome 16"/>
</dbReference>
<organism evidence="2 3">
    <name type="scientific">Helianthus annuus</name>
    <name type="common">Common sunflower</name>
    <dbReference type="NCBI Taxonomy" id="4232"/>
    <lineage>
        <taxon>Eukaryota</taxon>
        <taxon>Viridiplantae</taxon>
        <taxon>Streptophyta</taxon>
        <taxon>Embryophyta</taxon>
        <taxon>Tracheophyta</taxon>
        <taxon>Spermatophyta</taxon>
        <taxon>Magnoliopsida</taxon>
        <taxon>eudicotyledons</taxon>
        <taxon>Gunneridae</taxon>
        <taxon>Pentapetalae</taxon>
        <taxon>asterids</taxon>
        <taxon>campanulids</taxon>
        <taxon>Asterales</taxon>
        <taxon>Asteraceae</taxon>
        <taxon>Asteroideae</taxon>
        <taxon>Heliantheae alliance</taxon>
        <taxon>Heliantheae</taxon>
        <taxon>Helianthus</taxon>
    </lineage>
</organism>
<evidence type="ECO:0000256" key="1">
    <source>
        <dbReference type="SAM" id="MobiDB-lite"/>
    </source>
</evidence>
<gene>
    <name evidence="2" type="ORF">HannXRQ_Chr16g0523181</name>
</gene>
<accession>A0A251S1H2</accession>
<dbReference type="InParanoid" id="A0A251S1H2"/>
<dbReference type="EMBL" id="CM007905">
    <property type="protein sequence ID" value="OTF92557.1"/>
    <property type="molecule type" value="Genomic_DNA"/>
</dbReference>
<reference evidence="3" key="1">
    <citation type="journal article" date="2017" name="Nature">
        <title>The sunflower genome provides insights into oil metabolism, flowering and Asterid evolution.</title>
        <authorList>
            <person name="Badouin H."/>
            <person name="Gouzy J."/>
            <person name="Grassa C.J."/>
            <person name="Murat F."/>
            <person name="Staton S.E."/>
            <person name="Cottret L."/>
            <person name="Lelandais-Briere C."/>
            <person name="Owens G.L."/>
            <person name="Carrere S."/>
            <person name="Mayjonade B."/>
            <person name="Legrand L."/>
            <person name="Gill N."/>
            <person name="Kane N.C."/>
            <person name="Bowers J.E."/>
            <person name="Hubner S."/>
            <person name="Bellec A."/>
            <person name="Berard A."/>
            <person name="Berges H."/>
            <person name="Blanchet N."/>
            <person name="Boniface M.C."/>
            <person name="Brunel D."/>
            <person name="Catrice O."/>
            <person name="Chaidir N."/>
            <person name="Claudel C."/>
            <person name="Donnadieu C."/>
            <person name="Faraut T."/>
            <person name="Fievet G."/>
            <person name="Helmstetter N."/>
            <person name="King M."/>
            <person name="Knapp S.J."/>
            <person name="Lai Z."/>
            <person name="Le Paslier M.C."/>
            <person name="Lippi Y."/>
            <person name="Lorenzon L."/>
            <person name="Mandel J.R."/>
            <person name="Marage G."/>
            <person name="Marchand G."/>
            <person name="Marquand E."/>
            <person name="Bret-Mestries E."/>
            <person name="Morien E."/>
            <person name="Nambeesan S."/>
            <person name="Nguyen T."/>
            <person name="Pegot-Espagnet P."/>
            <person name="Pouilly N."/>
            <person name="Raftis F."/>
            <person name="Sallet E."/>
            <person name="Schiex T."/>
            <person name="Thomas J."/>
            <person name="Vandecasteele C."/>
            <person name="Vares D."/>
            <person name="Vear F."/>
            <person name="Vautrin S."/>
            <person name="Crespi M."/>
            <person name="Mangin B."/>
            <person name="Burke J.M."/>
            <person name="Salse J."/>
            <person name="Munos S."/>
            <person name="Vincourt P."/>
            <person name="Rieseberg L.H."/>
            <person name="Langlade N.B."/>
        </authorList>
    </citation>
    <scope>NUCLEOTIDE SEQUENCE [LARGE SCALE GENOMIC DNA]</scope>
    <source>
        <strain evidence="3">cv. SF193</strain>
    </source>
</reference>
<evidence type="ECO:0000313" key="2">
    <source>
        <dbReference type="EMBL" id="OTF92557.1"/>
    </source>
</evidence>
<sequence length="132" mass="14728">MGRTSPLQLLDCSRSSPLSPKRNLSGPGLLTQKHIHTRVYVTLSLSHKNTWKQNPKTPLGAMTSFPSKPSPLRNVIPCILTFEAHYHTEQTKVYRLISFGTCCLGGWSGHGSRYMESQHKLNGLCTHGLRNT</sequence>
<dbReference type="AlphaFoldDB" id="A0A251S1H2"/>
<name>A0A251S1H2_HELAN</name>
<evidence type="ECO:0000313" key="3">
    <source>
        <dbReference type="Proteomes" id="UP000215914"/>
    </source>
</evidence>
<proteinExistence type="predicted"/>